<comment type="caution">
    <text evidence="1">The sequence shown here is derived from an EMBL/GenBank/DDBJ whole genome shotgun (WGS) entry which is preliminary data.</text>
</comment>
<evidence type="ECO:0000313" key="1">
    <source>
        <dbReference type="EMBL" id="KAB2811374.1"/>
    </source>
</evidence>
<dbReference type="Proteomes" id="UP000449906">
    <property type="component" value="Unassembled WGS sequence"/>
</dbReference>
<proteinExistence type="predicted"/>
<organism evidence="1 2">
    <name type="scientific">Nocardioides simplex</name>
    <name type="common">Arthrobacter simplex</name>
    <dbReference type="NCBI Taxonomy" id="2045"/>
    <lineage>
        <taxon>Bacteria</taxon>
        <taxon>Bacillati</taxon>
        <taxon>Actinomycetota</taxon>
        <taxon>Actinomycetes</taxon>
        <taxon>Propionibacteriales</taxon>
        <taxon>Nocardioidaceae</taxon>
        <taxon>Pimelobacter</taxon>
    </lineage>
</organism>
<reference evidence="1 2" key="1">
    <citation type="submission" date="2019-09" db="EMBL/GenBank/DDBJ databases">
        <title>Pimelobacter sp. isolated from Paulinella.</title>
        <authorList>
            <person name="Jeong S.E."/>
        </authorList>
    </citation>
    <scope>NUCLEOTIDE SEQUENCE [LARGE SCALE GENOMIC DNA]</scope>
    <source>
        <strain evidence="1 2">Pch-N</strain>
    </source>
</reference>
<sequence length="186" mass="20094">MSWISQGAGELGVHSILDSLEPDDVDFGLASVLQAGWERRDGAHVLAALWASYRGDRARFPSDDAYEYSVNGRGIPDQDLTGSRADRNQTLLRRGLAFACAALSRSRRDLPTVTMLGQISVTPTQFDPTVSTGHVTFYTAPDDLSAVEVPGEPNDVIVVLAASDCTKAHIPSTSDHRPARRADRST</sequence>
<evidence type="ECO:0000313" key="2">
    <source>
        <dbReference type="Proteomes" id="UP000449906"/>
    </source>
</evidence>
<name>A0A7J5E0D6_NOCSI</name>
<dbReference type="RefSeq" id="WP_151578864.1">
    <property type="nucleotide sequence ID" value="NZ_WBVM01000001.1"/>
</dbReference>
<protein>
    <submittedName>
        <fullName evidence="1">Uncharacterized protein</fullName>
    </submittedName>
</protein>
<dbReference type="EMBL" id="WBVM01000001">
    <property type="protein sequence ID" value="KAB2811374.1"/>
    <property type="molecule type" value="Genomic_DNA"/>
</dbReference>
<accession>A0A7J5E0D6</accession>
<gene>
    <name evidence="1" type="ORF">F9L07_05595</name>
</gene>
<dbReference type="AlphaFoldDB" id="A0A7J5E0D6"/>